<dbReference type="Pfam" id="PF08241">
    <property type="entry name" value="Methyltransf_11"/>
    <property type="match status" value="1"/>
</dbReference>
<keyword evidence="2" id="KW-0489">Methyltransferase</keyword>
<dbReference type="EMBL" id="JBHLVX010000005">
    <property type="protein sequence ID" value="MFC0266711.1"/>
    <property type="molecule type" value="Genomic_DNA"/>
</dbReference>
<feature type="domain" description="Methyltransferase type 11" evidence="1">
    <location>
        <begin position="53"/>
        <end position="145"/>
    </location>
</feature>
<dbReference type="Proteomes" id="UP001589814">
    <property type="component" value="Unassembled WGS sequence"/>
</dbReference>
<evidence type="ECO:0000313" key="3">
    <source>
        <dbReference type="Proteomes" id="UP001589814"/>
    </source>
</evidence>
<keyword evidence="3" id="KW-1185">Reference proteome</keyword>
<keyword evidence="2" id="KW-0808">Transferase</keyword>
<dbReference type="RefSeq" id="WP_019952139.1">
    <property type="nucleotide sequence ID" value="NZ_JBHLVX010000005.1"/>
</dbReference>
<evidence type="ECO:0000313" key="2">
    <source>
        <dbReference type="EMBL" id="MFC0266711.1"/>
    </source>
</evidence>
<evidence type="ECO:0000259" key="1">
    <source>
        <dbReference type="Pfam" id="PF08241"/>
    </source>
</evidence>
<dbReference type="GO" id="GO:0032259">
    <property type="term" value="P:methylation"/>
    <property type="evidence" value="ECO:0007669"/>
    <property type="project" value="UniProtKB-KW"/>
</dbReference>
<name>A0ABV6FZC4_9GAMM</name>
<dbReference type="SUPFAM" id="SSF53335">
    <property type="entry name" value="S-adenosyl-L-methionine-dependent methyltransferases"/>
    <property type="match status" value="1"/>
</dbReference>
<gene>
    <name evidence="2" type="ORF">ACFFHW_01650</name>
</gene>
<comment type="caution">
    <text evidence="2">The sequence shown here is derived from an EMBL/GenBank/DDBJ whole genome shotgun (WGS) entry which is preliminary data.</text>
</comment>
<reference evidence="2 3" key="1">
    <citation type="submission" date="2024-09" db="EMBL/GenBank/DDBJ databases">
        <authorList>
            <person name="Sun Q."/>
            <person name="Mori K."/>
        </authorList>
    </citation>
    <scope>NUCLEOTIDE SEQUENCE [LARGE SCALE GENOMIC DNA]</scope>
    <source>
        <strain evidence="2 3">CCM 7415</strain>
    </source>
</reference>
<dbReference type="InterPro" id="IPR029063">
    <property type="entry name" value="SAM-dependent_MTases_sf"/>
</dbReference>
<sequence length="200" mass="21903">MGAKATLYRGMAGALRALDQRGVRLRYPYPDRLMLEQRILPAIAGRDDMKRILMVGCGWYTHYYPGLLGDDAEVTTLEIDPAKRAFGARRHIVANLTELDAHFGPGELDAVLCNGVLGWGLNDHDDIERAFGASVTALRGGGLLLLGWNDKAPYNRVSPADISALQGLEAVTVPGLEAHRVIALPRNQHCFQAFTRPQSN</sequence>
<dbReference type="Gene3D" id="3.40.50.150">
    <property type="entry name" value="Vaccinia Virus protein VP39"/>
    <property type="match status" value="1"/>
</dbReference>
<accession>A0ABV6FZC4</accession>
<organism evidence="2 3">
    <name type="scientific">Kushneria aurantia</name>
    <dbReference type="NCBI Taxonomy" id="504092"/>
    <lineage>
        <taxon>Bacteria</taxon>
        <taxon>Pseudomonadati</taxon>
        <taxon>Pseudomonadota</taxon>
        <taxon>Gammaproteobacteria</taxon>
        <taxon>Oceanospirillales</taxon>
        <taxon>Halomonadaceae</taxon>
        <taxon>Kushneria</taxon>
    </lineage>
</organism>
<proteinExistence type="predicted"/>
<protein>
    <submittedName>
        <fullName evidence="2">Methyltransferase domain-containing protein</fullName>
    </submittedName>
</protein>
<dbReference type="InterPro" id="IPR013216">
    <property type="entry name" value="Methyltransf_11"/>
</dbReference>
<dbReference type="GO" id="GO:0008168">
    <property type="term" value="F:methyltransferase activity"/>
    <property type="evidence" value="ECO:0007669"/>
    <property type="project" value="UniProtKB-KW"/>
</dbReference>